<keyword evidence="15" id="KW-0675">Receptor</keyword>
<dbReference type="InterPro" id="IPR038050">
    <property type="entry name" value="Neuro_actylchol_rec"/>
</dbReference>
<feature type="domain" description="Neurotransmitter-gated ion-channel ligand-binding" evidence="13">
    <location>
        <begin position="60"/>
        <end position="264"/>
    </location>
</feature>
<dbReference type="Pfam" id="PF02932">
    <property type="entry name" value="Neur_chan_memb"/>
    <property type="match status" value="1"/>
</dbReference>
<evidence type="ECO:0000313" key="15">
    <source>
        <dbReference type="EMBL" id="OXA52250.1"/>
    </source>
</evidence>
<dbReference type="PRINTS" id="PR00252">
    <property type="entry name" value="NRIONCHANNEL"/>
</dbReference>
<dbReference type="InterPro" id="IPR036734">
    <property type="entry name" value="Neur_chan_lig-bd_sf"/>
</dbReference>
<dbReference type="GO" id="GO:0004888">
    <property type="term" value="F:transmembrane signaling receptor activity"/>
    <property type="evidence" value="ECO:0007669"/>
    <property type="project" value="InterPro"/>
</dbReference>
<sequence length="498" mass="55855">MHIFLYIAVIGVFSSVGGAFGSTGNIPSRKNDLVSDTSSASTVTGDEDEDIRREQKPFVVRLPTNYSMHLPPPLINGQAVPIYFSLLLFNVFDIKELQGDLSLETNLKIYWRDTRLANLTGNGNDEEYLVLSPSLITQVWHPDAFVDHMKSVAQPSLISKAASLRLYPDGSLRYSARMIINLSCRMDFYFYPADTQRCHLDIKSYAYSTKHVTISWKGGKGPELAYPIDIHNFDVALDTEPDYTQDTRSASYSAIRFTLYLRRKLSYHIFQTFIPSALFTIVSWLSFLVPPESTPGRMAICVTTLLTLSAMFSSVRQNMPSTSYLKALDLWMLTCVVFVFTVIIEYTAVLKLRSMTVKEKKEPVVVLVPSSGTKSDSGGVIMDVRARSVSTEPSPQLVTKRSNFSALDFSNNGDGNPATVPLLMSRPMTPASPLPPSDSGGEKKKPTKYFILACKFEKYTPRIMPLLFLAFNLAYWPGLLISSDYYQLRGDKEMYYSL</sequence>
<evidence type="ECO:0000256" key="5">
    <source>
        <dbReference type="ARBA" id="ARBA00022692"/>
    </source>
</evidence>
<dbReference type="InterPro" id="IPR006029">
    <property type="entry name" value="Neurotrans-gated_channel_TM"/>
</dbReference>
<feature type="chain" id="PRO_5022269056" evidence="11">
    <location>
        <begin position="20"/>
        <end position="498"/>
    </location>
</feature>
<reference evidence="15 16" key="1">
    <citation type="submission" date="2015-12" db="EMBL/GenBank/DDBJ databases">
        <title>The genome of Folsomia candida.</title>
        <authorList>
            <person name="Faddeeva A."/>
            <person name="Derks M.F."/>
            <person name="Anvar Y."/>
            <person name="Smit S."/>
            <person name="Van Straalen N."/>
            <person name="Roelofs D."/>
        </authorList>
    </citation>
    <scope>NUCLEOTIDE SEQUENCE [LARGE SCALE GENOMIC DNA]</scope>
    <source>
        <strain evidence="15 16">VU population</strain>
        <tissue evidence="15">Whole body</tissue>
    </source>
</reference>
<keyword evidence="10 11" id="KW-0407">Ion channel</keyword>
<evidence type="ECO:0000256" key="10">
    <source>
        <dbReference type="ARBA" id="ARBA00023303"/>
    </source>
</evidence>
<keyword evidence="7 11" id="KW-1133">Transmembrane helix</keyword>
<comment type="caution">
    <text evidence="15">The sequence shown here is derived from an EMBL/GenBank/DDBJ whole genome shotgun (WGS) entry which is preliminary data.</text>
</comment>
<dbReference type="SUPFAM" id="SSF63712">
    <property type="entry name" value="Nicotinic receptor ligand binding domain-like"/>
    <property type="match status" value="1"/>
</dbReference>
<feature type="region of interest" description="Disordered" evidence="12">
    <location>
        <begin position="31"/>
        <end position="50"/>
    </location>
</feature>
<evidence type="ECO:0000256" key="2">
    <source>
        <dbReference type="ARBA" id="ARBA00004236"/>
    </source>
</evidence>
<keyword evidence="3 11" id="KW-0813">Transport</keyword>
<dbReference type="InterPro" id="IPR006028">
    <property type="entry name" value="GABAA/Glycine_rcpt"/>
</dbReference>
<feature type="transmembrane region" description="Helical" evidence="11">
    <location>
        <begin position="265"/>
        <end position="289"/>
    </location>
</feature>
<comment type="subcellular location">
    <subcellularLocation>
        <location evidence="2">Cell membrane</location>
    </subcellularLocation>
    <subcellularLocation>
        <location evidence="1">Membrane</location>
        <topology evidence="1">Multi-pass membrane protein</topology>
    </subcellularLocation>
</comment>
<dbReference type="GO" id="GO:0099095">
    <property type="term" value="F:ligand-gated monoatomic anion channel activity"/>
    <property type="evidence" value="ECO:0007669"/>
    <property type="project" value="UniProtKB-ARBA"/>
</dbReference>
<dbReference type="InterPro" id="IPR006201">
    <property type="entry name" value="Neur_channel"/>
</dbReference>
<dbReference type="Proteomes" id="UP000198287">
    <property type="component" value="Unassembled WGS sequence"/>
</dbReference>
<feature type="transmembrane region" description="Helical" evidence="11">
    <location>
        <begin position="466"/>
        <end position="488"/>
    </location>
</feature>
<keyword evidence="16" id="KW-1185">Reference proteome</keyword>
<dbReference type="OrthoDB" id="8175758at2759"/>
<evidence type="ECO:0000256" key="6">
    <source>
        <dbReference type="ARBA" id="ARBA00022729"/>
    </source>
</evidence>
<dbReference type="Gene3D" id="2.70.170.10">
    <property type="entry name" value="Neurotransmitter-gated ion-channel ligand-binding domain"/>
    <property type="match status" value="1"/>
</dbReference>
<proteinExistence type="inferred from homology"/>
<dbReference type="Gene3D" id="1.20.58.390">
    <property type="entry name" value="Neurotransmitter-gated ion-channel transmembrane domain"/>
    <property type="match status" value="1"/>
</dbReference>
<dbReference type="SUPFAM" id="SSF90112">
    <property type="entry name" value="Neurotransmitter-gated ion-channel transmembrane pore"/>
    <property type="match status" value="1"/>
</dbReference>
<dbReference type="GO" id="GO:0005230">
    <property type="term" value="F:extracellular ligand-gated monoatomic ion channel activity"/>
    <property type="evidence" value="ECO:0007669"/>
    <property type="project" value="InterPro"/>
</dbReference>
<dbReference type="InterPro" id="IPR006202">
    <property type="entry name" value="Neur_chan_lig-bd"/>
</dbReference>
<evidence type="ECO:0000259" key="14">
    <source>
        <dbReference type="Pfam" id="PF02932"/>
    </source>
</evidence>
<feature type="signal peptide" evidence="11">
    <location>
        <begin position="1"/>
        <end position="19"/>
    </location>
</feature>
<dbReference type="AlphaFoldDB" id="A0A226E4P9"/>
<keyword evidence="4" id="KW-1003">Cell membrane</keyword>
<evidence type="ECO:0000256" key="3">
    <source>
        <dbReference type="ARBA" id="ARBA00022448"/>
    </source>
</evidence>
<dbReference type="Pfam" id="PF02931">
    <property type="entry name" value="Neur_chan_LBD"/>
    <property type="match status" value="1"/>
</dbReference>
<keyword evidence="8 11" id="KW-0406">Ion transport</keyword>
<evidence type="ECO:0000256" key="11">
    <source>
        <dbReference type="RuleBase" id="RU000687"/>
    </source>
</evidence>
<feature type="compositionally biased region" description="Polar residues" evidence="12">
    <location>
        <begin position="31"/>
        <end position="44"/>
    </location>
</feature>
<keyword evidence="6 11" id="KW-0732">Signal</keyword>
<evidence type="ECO:0000256" key="4">
    <source>
        <dbReference type="ARBA" id="ARBA00022475"/>
    </source>
</evidence>
<organism evidence="15 16">
    <name type="scientific">Folsomia candida</name>
    <name type="common">Springtail</name>
    <dbReference type="NCBI Taxonomy" id="158441"/>
    <lineage>
        <taxon>Eukaryota</taxon>
        <taxon>Metazoa</taxon>
        <taxon>Ecdysozoa</taxon>
        <taxon>Arthropoda</taxon>
        <taxon>Hexapoda</taxon>
        <taxon>Collembola</taxon>
        <taxon>Entomobryomorpha</taxon>
        <taxon>Isotomoidea</taxon>
        <taxon>Isotomidae</taxon>
        <taxon>Proisotominae</taxon>
        <taxon>Folsomia</taxon>
    </lineage>
</organism>
<comment type="similarity">
    <text evidence="11">Belongs to the ligand-gated ion channel (TC 1.A.9) family.</text>
</comment>
<dbReference type="GO" id="GO:0005886">
    <property type="term" value="C:plasma membrane"/>
    <property type="evidence" value="ECO:0007669"/>
    <property type="project" value="UniProtKB-SubCell"/>
</dbReference>
<evidence type="ECO:0000256" key="7">
    <source>
        <dbReference type="ARBA" id="ARBA00022989"/>
    </source>
</evidence>
<dbReference type="PANTHER" id="PTHR18945">
    <property type="entry name" value="NEUROTRANSMITTER GATED ION CHANNEL"/>
    <property type="match status" value="1"/>
</dbReference>
<dbReference type="CDD" id="cd19049">
    <property type="entry name" value="LGIC_TM_anion"/>
    <property type="match status" value="1"/>
</dbReference>
<feature type="domain" description="Neurotransmitter-gated ion-channel transmembrane" evidence="14">
    <location>
        <begin position="272"/>
        <end position="361"/>
    </location>
</feature>
<feature type="transmembrane region" description="Helical" evidence="11">
    <location>
        <begin position="330"/>
        <end position="350"/>
    </location>
</feature>
<evidence type="ECO:0000259" key="13">
    <source>
        <dbReference type="Pfam" id="PF02931"/>
    </source>
</evidence>
<evidence type="ECO:0000313" key="16">
    <source>
        <dbReference type="Proteomes" id="UP000198287"/>
    </source>
</evidence>
<keyword evidence="5 11" id="KW-0812">Transmembrane</keyword>
<protein>
    <submittedName>
        <fullName evidence="15">Glycine receptor subunit beta-type 4</fullName>
    </submittedName>
</protein>
<accession>A0A226E4P9</accession>
<evidence type="ECO:0000256" key="8">
    <source>
        <dbReference type="ARBA" id="ARBA00023065"/>
    </source>
</evidence>
<evidence type="ECO:0000256" key="9">
    <source>
        <dbReference type="ARBA" id="ARBA00023136"/>
    </source>
</evidence>
<dbReference type="OMA" id="YNIHEIP"/>
<dbReference type="PRINTS" id="PR00253">
    <property type="entry name" value="GABAARECEPTR"/>
</dbReference>
<evidence type="ECO:0000256" key="1">
    <source>
        <dbReference type="ARBA" id="ARBA00004141"/>
    </source>
</evidence>
<gene>
    <name evidence="15" type="ORF">Fcan01_13400</name>
</gene>
<dbReference type="InterPro" id="IPR036719">
    <property type="entry name" value="Neuro-gated_channel_TM_sf"/>
</dbReference>
<dbReference type="InterPro" id="IPR018000">
    <property type="entry name" value="Neurotransmitter_ion_chnl_CS"/>
</dbReference>
<dbReference type="PROSITE" id="PS00236">
    <property type="entry name" value="NEUROTR_ION_CHANNEL"/>
    <property type="match status" value="1"/>
</dbReference>
<feature type="transmembrane region" description="Helical" evidence="11">
    <location>
        <begin position="296"/>
        <end position="315"/>
    </location>
</feature>
<dbReference type="STRING" id="158441.A0A226E4P9"/>
<dbReference type="GO" id="GO:0005254">
    <property type="term" value="F:chloride channel activity"/>
    <property type="evidence" value="ECO:0007669"/>
    <property type="project" value="UniProtKB-ARBA"/>
</dbReference>
<dbReference type="EMBL" id="LNIX01000007">
    <property type="protein sequence ID" value="OXA52250.1"/>
    <property type="molecule type" value="Genomic_DNA"/>
</dbReference>
<evidence type="ECO:0000256" key="12">
    <source>
        <dbReference type="SAM" id="MobiDB-lite"/>
    </source>
</evidence>
<keyword evidence="9 11" id="KW-0472">Membrane</keyword>
<name>A0A226E4P9_FOLCA</name>